<dbReference type="InterPro" id="IPR016024">
    <property type="entry name" value="ARM-type_fold"/>
</dbReference>
<evidence type="ECO:0000313" key="2">
    <source>
        <dbReference type="EMBL" id="CAD7401265.1"/>
    </source>
</evidence>
<dbReference type="SUPFAM" id="SSF48371">
    <property type="entry name" value="ARM repeat"/>
    <property type="match status" value="1"/>
</dbReference>
<dbReference type="InterPro" id="IPR011989">
    <property type="entry name" value="ARM-like"/>
</dbReference>
<evidence type="ECO:0000256" key="1">
    <source>
        <dbReference type="SAM" id="MobiDB-lite"/>
    </source>
</evidence>
<feature type="region of interest" description="Disordered" evidence="1">
    <location>
        <begin position="295"/>
        <end position="314"/>
    </location>
</feature>
<proteinExistence type="predicted"/>
<reference evidence="2" key="1">
    <citation type="submission" date="2020-11" db="EMBL/GenBank/DDBJ databases">
        <authorList>
            <person name="Tran Van P."/>
        </authorList>
    </citation>
    <scope>NUCLEOTIDE SEQUENCE</scope>
</reference>
<gene>
    <name evidence="2" type="ORF">TCEB3V08_LOCUS5928</name>
</gene>
<protein>
    <submittedName>
        <fullName evidence="2">Uncharacterized protein</fullName>
    </submittedName>
</protein>
<feature type="compositionally biased region" description="Basic and acidic residues" evidence="1">
    <location>
        <begin position="250"/>
        <end position="267"/>
    </location>
</feature>
<accession>A0A7R9GYB1</accession>
<dbReference type="EMBL" id="OC318275">
    <property type="protein sequence ID" value="CAD7401265.1"/>
    <property type="molecule type" value="Genomic_DNA"/>
</dbReference>
<organism evidence="2">
    <name type="scientific">Timema cristinae</name>
    <name type="common">Walking stick</name>
    <dbReference type="NCBI Taxonomy" id="61476"/>
    <lineage>
        <taxon>Eukaryota</taxon>
        <taxon>Metazoa</taxon>
        <taxon>Ecdysozoa</taxon>
        <taxon>Arthropoda</taxon>
        <taxon>Hexapoda</taxon>
        <taxon>Insecta</taxon>
        <taxon>Pterygota</taxon>
        <taxon>Neoptera</taxon>
        <taxon>Polyneoptera</taxon>
        <taxon>Phasmatodea</taxon>
        <taxon>Timematodea</taxon>
        <taxon>Timematoidea</taxon>
        <taxon>Timematidae</taxon>
        <taxon>Timema</taxon>
    </lineage>
</organism>
<dbReference type="Gene3D" id="1.25.10.10">
    <property type="entry name" value="Leucine-rich Repeat Variant"/>
    <property type="match status" value="1"/>
</dbReference>
<name>A0A7R9GYB1_TIMCR</name>
<feature type="compositionally biased region" description="Polar residues" evidence="1">
    <location>
        <begin position="295"/>
        <end position="308"/>
    </location>
</feature>
<sequence>MELYTSHGHCYFPYMTAVALTVPHWTSPVPWSCGMELFTRHGISSHVHLTSYHLHHHFSVLCRALNCKSSEIAVDFLNLWNNRTNRSKSLTDCVDEMLSVLGNILIDNKQNQNSFEAFNGLHTVIRTLELCSRPSVTEENQEFQFKLVCLLDAAISKNLTNCQVAGSLSAIVLLLNLLRRFQNQLQLKQACLVTLSHLLEDCNKNQNQFILEGGMMIVGLATTGLMHFPMIKDACTILLHSATLQDSSDEQLHQTPTDEKYTQESDSFHPAWSQLQTESLSQNSLQQNTPVVINNSNLKNSSPGINNLSSESEETTSIVDDEILSICEDSNECEISSNPMEQFCLHNSMTETNATNSIEQNNRGYSLFAPFTSIGNIWRNLFSKNKTDSLSKCQANYYEKQTLGNKSSTEEIVIQNNNLMALNLDLQSKKLDEDKKLEGLNLNLENANIPEEVINEEENSITSKNVIGMDIENQHSKELIDDLENLIILKNEINVEENSIDFDLFEEMVEQKENSQKLNYDIEKQRPLKNVITCNEEDDSIEFDLPDRLNFGIENVNILENVTNEENSKLDVFTEMFDENEIHLDKLNHFKNENTELINLFDLYSPVKENQDNNLKESNLYGGLKKTAQLIKQEGNNKRDYFQTNSNLSVYIDQQSIATQTTPRLKKQIKKLNAVNCKKPKLSTFNTCEITRKSTCRTSCSNDKRELSNYCETYTERVLEYSSFTKVPISTQTNKVVPARKHDDDSHLYQPLTSKKKWIELRLTQNRNHVETIVRNGWRPKPAGRLVLIRSFSTEEVNNLSTGVHMYGKDFKVI</sequence>
<dbReference type="AlphaFoldDB" id="A0A7R9GYB1"/>
<feature type="region of interest" description="Disordered" evidence="1">
    <location>
        <begin position="248"/>
        <end position="268"/>
    </location>
</feature>